<evidence type="ECO:0000256" key="1">
    <source>
        <dbReference type="SAM" id="MobiDB-lite"/>
    </source>
</evidence>
<evidence type="ECO:0000313" key="3">
    <source>
        <dbReference type="Proteomes" id="UP000770661"/>
    </source>
</evidence>
<accession>A0A8J4Y844</accession>
<comment type="caution">
    <text evidence="2">The sequence shown here is derived from an EMBL/GenBank/DDBJ whole genome shotgun (WGS) entry which is preliminary data.</text>
</comment>
<dbReference type="Proteomes" id="UP000770661">
    <property type="component" value="Unassembled WGS sequence"/>
</dbReference>
<name>A0A8J4Y844_CHIOP</name>
<feature type="compositionally biased region" description="Basic residues" evidence="1">
    <location>
        <begin position="184"/>
        <end position="196"/>
    </location>
</feature>
<feature type="region of interest" description="Disordered" evidence="1">
    <location>
        <begin position="1"/>
        <end position="643"/>
    </location>
</feature>
<feature type="compositionally biased region" description="Basic residues" evidence="1">
    <location>
        <begin position="110"/>
        <end position="123"/>
    </location>
</feature>
<feature type="compositionally biased region" description="Gly residues" evidence="1">
    <location>
        <begin position="560"/>
        <end position="569"/>
    </location>
</feature>
<feature type="compositionally biased region" description="Basic residues" evidence="1">
    <location>
        <begin position="219"/>
        <end position="234"/>
    </location>
</feature>
<feature type="compositionally biased region" description="Basic and acidic residues" evidence="1">
    <location>
        <begin position="312"/>
        <end position="343"/>
    </location>
</feature>
<proteinExistence type="predicted"/>
<feature type="compositionally biased region" description="Basic residues" evidence="1">
    <location>
        <begin position="605"/>
        <end position="615"/>
    </location>
</feature>
<dbReference type="EMBL" id="JACEEZ010008866">
    <property type="protein sequence ID" value="KAG0722965.1"/>
    <property type="molecule type" value="Genomic_DNA"/>
</dbReference>
<protein>
    <submittedName>
        <fullName evidence="2">Uncharacterized protein</fullName>
    </submittedName>
</protein>
<feature type="compositionally biased region" description="Polar residues" evidence="1">
    <location>
        <begin position="272"/>
        <end position="285"/>
    </location>
</feature>
<organism evidence="2 3">
    <name type="scientific">Chionoecetes opilio</name>
    <name type="common">Atlantic snow crab</name>
    <name type="synonym">Cancer opilio</name>
    <dbReference type="NCBI Taxonomy" id="41210"/>
    <lineage>
        <taxon>Eukaryota</taxon>
        <taxon>Metazoa</taxon>
        <taxon>Ecdysozoa</taxon>
        <taxon>Arthropoda</taxon>
        <taxon>Crustacea</taxon>
        <taxon>Multicrustacea</taxon>
        <taxon>Malacostraca</taxon>
        <taxon>Eumalacostraca</taxon>
        <taxon>Eucarida</taxon>
        <taxon>Decapoda</taxon>
        <taxon>Pleocyemata</taxon>
        <taxon>Brachyura</taxon>
        <taxon>Eubrachyura</taxon>
        <taxon>Majoidea</taxon>
        <taxon>Majidae</taxon>
        <taxon>Chionoecetes</taxon>
    </lineage>
</organism>
<feature type="compositionally biased region" description="Basic and acidic residues" evidence="1">
    <location>
        <begin position="197"/>
        <end position="207"/>
    </location>
</feature>
<gene>
    <name evidence="2" type="ORF">GWK47_043535</name>
</gene>
<sequence length="779" mass="84095">MPGAKSPGLGALEPGRTAPVMPPKLQEATLPQANVQGLPFQTKGAPAESGGGGKTPARRWGRGEETRRDTVAGKAPTRPPKRRGQSGEPGVEASQAGYERPHAEGPSGQRRPRRRGGGHRTQHTRSPAPTDSRKGGQGWDWPPRESQLATRAPSRRKPGRQTTPAPALKQTSRRKHPRRDEGRRKWKAPQRKGRRKPPADRKQEGGRPRTATSPAWGRPHPHPRSSTPSRHRRSPQSQKQTLARVTRKRVTCDSVEAKNRSRFLNGPPNTPVRCSQRPSTPNHSRGTGGEDGEGPGDARRTGAATSLPRKATAREPRFIEKREGAGPGARETRSGEGRREVRRWGTRRTNTGPRGNPGPAGPKDGMGAGRTPGPRPTNPKDAKARRGAGHNALRKNAVASNPDRHPFRTVEGVTRGTGGSEGRAEAGTENPAASATLRENPAKRRIVRLPRGSTAAQEKPEPRPAPWEGPGGGGGGGCGPCESSGHQTRARIQPPARWGPHGKPGIPSAPITALWGWFGGGGWRATPRRTAKTRATNPSASAGSPWQGPGKPAPDPALGRGPGGGGGGCATPRRPWEHTKGANPSPSPWFQWRQENVHIPISPKKGAHTPPQKKKRDAENERRPTAARKKRNPPGPKKYEHRTLCQTYKPYLTYITICHKKEGGRARTVEEGQAQPERPPKLRGSEASRDTGPLAFECPAPENTTDSPSHPPREKPKGREKDTGPPGKRHVALASPINQRITGAIMNGSKTTKPHTLHLKHKKASSCSIYYRPECQQHV</sequence>
<keyword evidence="3" id="KW-1185">Reference proteome</keyword>
<reference evidence="2" key="1">
    <citation type="submission" date="2020-07" db="EMBL/GenBank/DDBJ databases">
        <title>The High-quality genome of the commercially important snow crab, Chionoecetes opilio.</title>
        <authorList>
            <person name="Jeong J.-H."/>
            <person name="Ryu S."/>
        </authorList>
    </citation>
    <scope>NUCLEOTIDE SEQUENCE</scope>
    <source>
        <strain evidence="2">MADBK_172401_WGS</strain>
        <tissue evidence="2">Digestive gland</tissue>
    </source>
</reference>
<feature type="compositionally biased region" description="Basic and acidic residues" evidence="1">
    <location>
        <begin position="711"/>
        <end position="723"/>
    </location>
</feature>
<feature type="compositionally biased region" description="Gly residues" evidence="1">
    <location>
        <begin position="469"/>
        <end position="479"/>
    </location>
</feature>
<feature type="region of interest" description="Disordered" evidence="1">
    <location>
        <begin position="666"/>
        <end position="734"/>
    </location>
</feature>
<feature type="compositionally biased region" description="Basic and acidic residues" evidence="1">
    <location>
        <begin position="678"/>
        <end position="689"/>
    </location>
</feature>
<evidence type="ECO:0000313" key="2">
    <source>
        <dbReference type="EMBL" id="KAG0722965.1"/>
    </source>
</evidence>
<feature type="compositionally biased region" description="Basic and acidic residues" evidence="1">
    <location>
        <begin position="61"/>
        <end position="71"/>
    </location>
</feature>
<dbReference type="AlphaFoldDB" id="A0A8J4Y844"/>